<keyword evidence="4" id="KW-0067">ATP-binding</keyword>
<dbReference type="SMART" id="SM00382">
    <property type="entry name" value="AAA"/>
    <property type="match status" value="1"/>
</dbReference>
<dbReference type="EMBL" id="UINC01206176">
    <property type="protein sequence ID" value="SVE27684.1"/>
    <property type="molecule type" value="Genomic_DNA"/>
</dbReference>
<feature type="domain" description="ABC transporter" evidence="5">
    <location>
        <begin position="5"/>
        <end position="221"/>
    </location>
</feature>
<dbReference type="InterPro" id="IPR003439">
    <property type="entry name" value="ABC_transporter-like_ATP-bd"/>
</dbReference>
<proteinExistence type="inferred from homology"/>
<dbReference type="InterPro" id="IPR003593">
    <property type="entry name" value="AAA+_ATPase"/>
</dbReference>
<keyword evidence="3" id="KW-0547">Nucleotide-binding</keyword>
<dbReference type="GO" id="GO:0016887">
    <property type="term" value="F:ATP hydrolysis activity"/>
    <property type="evidence" value="ECO:0007669"/>
    <property type="project" value="InterPro"/>
</dbReference>
<dbReference type="PROSITE" id="PS00211">
    <property type="entry name" value="ABC_TRANSPORTER_1"/>
    <property type="match status" value="1"/>
</dbReference>
<evidence type="ECO:0000256" key="3">
    <source>
        <dbReference type="ARBA" id="ARBA00022741"/>
    </source>
</evidence>
<dbReference type="InterPro" id="IPR027417">
    <property type="entry name" value="P-loop_NTPase"/>
</dbReference>
<evidence type="ECO:0000313" key="6">
    <source>
        <dbReference type="EMBL" id="SVE27684.1"/>
    </source>
</evidence>
<evidence type="ECO:0000256" key="4">
    <source>
        <dbReference type="ARBA" id="ARBA00022840"/>
    </source>
</evidence>
<evidence type="ECO:0000259" key="5">
    <source>
        <dbReference type="PROSITE" id="PS50893"/>
    </source>
</evidence>
<dbReference type="InterPro" id="IPR017871">
    <property type="entry name" value="ABC_transporter-like_CS"/>
</dbReference>
<organism evidence="6">
    <name type="scientific">marine metagenome</name>
    <dbReference type="NCBI Taxonomy" id="408172"/>
    <lineage>
        <taxon>unclassified sequences</taxon>
        <taxon>metagenomes</taxon>
        <taxon>ecological metagenomes</taxon>
    </lineage>
</organism>
<sequence length="221" mass="24852">MKPLIQIRSLKKYFPVFGGFLSHVIGQVKAVDNISLDILEGKTLGLVGESGCGKTTVGRMTLRLIEPTEGEVHFNGANIFQLSKPELNELRPRMQIIFQDPYSSLNPRFTVERIIGEAMLIHGFADRTNLKEKIGQIMEKVGLSQKYMTRYPHEFSGGQRQRIGIARALALKPSYVVCDEPISALDVSIQAQIINLLQHLQEENNISMLFISHDLNVVKHL</sequence>
<dbReference type="Pfam" id="PF00005">
    <property type="entry name" value="ABC_tran"/>
    <property type="match status" value="1"/>
</dbReference>
<protein>
    <recommendedName>
        <fullName evidence="5">ABC transporter domain-containing protein</fullName>
    </recommendedName>
</protein>
<dbReference type="PANTHER" id="PTHR43776:SF7">
    <property type="entry name" value="D,D-DIPEPTIDE TRANSPORT ATP-BINDING PROTEIN DDPF-RELATED"/>
    <property type="match status" value="1"/>
</dbReference>
<comment type="similarity">
    <text evidence="1">Belongs to the ABC transporter superfamily.</text>
</comment>
<evidence type="ECO:0000256" key="1">
    <source>
        <dbReference type="ARBA" id="ARBA00005417"/>
    </source>
</evidence>
<dbReference type="SUPFAM" id="SSF52540">
    <property type="entry name" value="P-loop containing nucleoside triphosphate hydrolases"/>
    <property type="match status" value="1"/>
</dbReference>
<feature type="non-terminal residue" evidence="6">
    <location>
        <position position="221"/>
    </location>
</feature>
<dbReference type="CDD" id="cd03257">
    <property type="entry name" value="ABC_NikE_OppD_transporters"/>
    <property type="match status" value="1"/>
</dbReference>
<keyword evidence="2" id="KW-0813">Transport</keyword>
<dbReference type="PANTHER" id="PTHR43776">
    <property type="entry name" value="TRANSPORT ATP-BINDING PROTEIN"/>
    <property type="match status" value="1"/>
</dbReference>
<gene>
    <name evidence="6" type="ORF">METZ01_LOCUS480538</name>
</gene>
<accession>A0A383C664</accession>
<name>A0A383C664_9ZZZZ</name>
<evidence type="ECO:0000256" key="2">
    <source>
        <dbReference type="ARBA" id="ARBA00022448"/>
    </source>
</evidence>
<dbReference type="AlphaFoldDB" id="A0A383C664"/>
<dbReference type="GO" id="GO:0055085">
    <property type="term" value="P:transmembrane transport"/>
    <property type="evidence" value="ECO:0007669"/>
    <property type="project" value="UniProtKB-ARBA"/>
</dbReference>
<dbReference type="InterPro" id="IPR050319">
    <property type="entry name" value="ABC_transp_ATP-bind"/>
</dbReference>
<reference evidence="6" key="1">
    <citation type="submission" date="2018-05" db="EMBL/GenBank/DDBJ databases">
        <authorList>
            <person name="Lanie J.A."/>
            <person name="Ng W.-L."/>
            <person name="Kazmierczak K.M."/>
            <person name="Andrzejewski T.M."/>
            <person name="Davidsen T.M."/>
            <person name="Wayne K.J."/>
            <person name="Tettelin H."/>
            <person name="Glass J.I."/>
            <person name="Rusch D."/>
            <person name="Podicherti R."/>
            <person name="Tsui H.-C.T."/>
            <person name="Winkler M.E."/>
        </authorList>
    </citation>
    <scope>NUCLEOTIDE SEQUENCE</scope>
</reference>
<dbReference type="PROSITE" id="PS50893">
    <property type="entry name" value="ABC_TRANSPORTER_2"/>
    <property type="match status" value="1"/>
</dbReference>
<dbReference type="Gene3D" id="3.40.50.300">
    <property type="entry name" value="P-loop containing nucleotide triphosphate hydrolases"/>
    <property type="match status" value="1"/>
</dbReference>
<dbReference type="GO" id="GO:0005524">
    <property type="term" value="F:ATP binding"/>
    <property type="evidence" value="ECO:0007669"/>
    <property type="project" value="UniProtKB-KW"/>
</dbReference>